<dbReference type="InterPro" id="IPR000353">
    <property type="entry name" value="MHC_II_b_N"/>
</dbReference>
<dbReference type="PANTHER" id="PTHR19944:SF99">
    <property type="entry name" value="HLA CLASS II HISTOCOMPATIBILITY ANTIGEN, DRB1 BETA CHAIN"/>
    <property type="match status" value="1"/>
</dbReference>
<evidence type="ECO:0000259" key="10">
    <source>
        <dbReference type="SMART" id="SM00921"/>
    </source>
</evidence>
<dbReference type="GO" id="GO:0042613">
    <property type="term" value="C:MHC class II protein complex"/>
    <property type="evidence" value="ECO:0007669"/>
    <property type="project" value="UniProtKB-KW"/>
</dbReference>
<keyword evidence="4" id="KW-1133">Transmembrane helix</keyword>
<dbReference type="SMART" id="SM00921">
    <property type="entry name" value="MHC_II_beta"/>
    <property type="match status" value="1"/>
</dbReference>
<evidence type="ECO:0000256" key="6">
    <source>
        <dbReference type="ARBA" id="ARBA00023136"/>
    </source>
</evidence>
<dbReference type="InterPro" id="IPR050160">
    <property type="entry name" value="MHC/Immunoglobulin"/>
</dbReference>
<comment type="subcellular location">
    <subcellularLocation>
        <location evidence="1">Membrane</location>
        <topology evidence="1">Single-pass type I membrane protein</topology>
    </subcellularLocation>
</comment>
<proteinExistence type="predicted"/>
<reference evidence="11 12" key="1">
    <citation type="submission" date="2019-09" db="EMBL/GenBank/DDBJ databases">
        <title>Bird 10,000 Genomes (B10K) Project - Family phase.</title>
        <authorList>
            <person name="Zhang G."/>
        </authorList>
    </citation>
    <scope>NUCLEOTIDE SEQUENCE [LARGE SCALE GENOMIC DNA]</scope>
    <source>
        <strain evidence="11">B10K-DU-001-17</strain>
        <tissue evidence="11">Muscle</tissue>
    </source>
</reference>
<dbReference type="EMBL" id="VWYD01035955">
    <property type="protein sequence ID" value="NXQ51372.1"/>
    <property type="molecule type" value="Genomic_DNA"/>
</dbReference>
<keyword evidence="5" id="KW-1064">Adaptive immunity</keyword>
<keyword evidence="12" id="KW-1185">Reference proteome</keyword>
<protein>
    <submittedName>
        <fullName evidence="11">2B1G protein</fullName>
    </submittedName>
</protein>
<dbReference type="Pfam" id="PF00969">
    <property type="entry name" value="MHC_II_beta"/>
    <property type="match status" value="1"/>
</dbReference>
<evidence type="ECO:0000256" key="8">
    <source>
        <dbReference type="ARBA" id="ARBA00023180"/>
    </source>
</evidence>
<feature type="domain" description="MHC class II beta chain N-terminal" evidence="10">
    <location>
        <begin position="17"/>
        <end position="91"/>
    </location>
</feature>
<keyword evidence="9" id="KW-0491">MHC II</keyword>
<evidence type="ECO:0000256" key="7">
    <source>
        <dbReference type="ARBA" id="ARBA00023157"/>
    </source>
</evidence>
<accession>A0A7L2DQ20</accession>
<evidence type="ECO:0000313" key="12">
    <source>
        <dbReference type="Proteomes" id="UP000519684"/>
    </source>
</evidence>
<dbReference type="Proteomes" id="UP000519684">
    <property type="component" value="Unassembled WGS sequence"/>
</dbReference>
<keyword evidence="7" id="KW-1015">Disulfide bond</keyword>
<dbReference type="InterPro" id="IPR011162">
    <property type="entry name" value="MHC_I/II-like_Ag-recog"/>
</dbReference>
<evidence type="ECO:0000256" key="1">
    <source>
        <dbReference type="ARBA" id="ARBA00004479"/>
    </source>
</evidence>
<dbReference type="AlphaFoldDB" id="A0A7L2DQ20"/>
<comment type="caution">
    <text evidence="11">The sequence shown here is derived from an EMBL/GenBank/DDBJ whole genome shotgun (WGS) entry which is preliminary data.</text>
</comment>
<dbReference type="GO" id="GO:0002504">
    <property type="term" value="P:antigen processing and presentation of peptide or polysaccharide antigen via MHC class II"/>
    <property type="evidence" value="ECO:0007669"/>
    <property type="project" value="UniProtKB-KW"/>
</dbReference>
<dbReference type="SUPFAM" id="SSF54452">
    <property type="entry name" value="MHC antigen-recognition domain"/>
    <property type="match status" value="1"/>
</dbReference>
<name>A0A7L2DQ20_CATFU</name>
<evidence type="ECO:0000256" key="3">
    <source>
        <dbReference type="ARBA" id="ARBA00022859"/>
    </source>
</evidence>
<gene>
    <name evidence="11" type="primary">Hladrb1_3</name>
    <name evidence="11" type="ORF">CATFUS_R07182</name>
</gene>
<dbReference type="GO" id="GO:0002250">
    <property type="term" value="P:adaptive immune response"/>
    <property type="evidence" value="ECO:0007669"/>
    <property type="project" value="UniProtKB-KW"/>
</dbReference>
<dbReference type="PANTHER" id="PTHR19944">
    <property type="entry name" value="MHC CLASS II-RELATED"/>
    <property type="match status" value="1"/>
</dbReference>
<sequence length="110" mass="13006">PELCPAHTAVFQFMVKLECYFINGMEKVRFFSRLFYNAMEAVRFDSDVGWYEGFTPAGERVAQYNNNNPEWMERKRTAVGWYCRHNYEVLASFLVERRVTPLLSQSIPVH</sequence>
<evidence type="ECO:0000256" key="4">
    <source>
        <dbReference type="ARBA" id="ARBA00022989"/>
    </source>
</evidence>
<keyword evidence="8" id="KW-0325">Glycoprotein</keyword>
<evidence type="ECO:0000256" key="5">
    <source>
        <dbReference type="ARBA" id="ARBA00023130"/>
    </source>
</evidence>
<keyword evidence="3" id="KW-0391">Immunity</keyword>
<keyword evidence="6" id="KW-0472">Membrane</keyword>
<evidence type="ECO:0000313" key="11">
    <source>
        <dbReference type="EMBL" id="NXQ51372.1"/>
    </source>
</evidence>
<keyword evidence="2" id="KW-0812">Transmembrane</keyword>
<organism evidence="11 12">
    <name type="scientific">Catharus fuscescens</name>
    <name type="common">Veery</name>
    <name type="synonym">Turdus fuscescens</name>
    <dbReference type="NCBI Taxonomy" id="159581"/>
    <lineage>
        <taxon>Eukaryota</taxon>
        <taxon>Metazoa</taxon>
        <taxon>Chordata</taxon>
        <taxon>Craniata</taxon>
        <taxon>Vertebrata</taxon>
        <taxon>Euteleostomi</taxon>
        <taxon>Archelosauria</taxon>
        <taxon>Archosauria</taxon>
        <taxon>Dinosauria</taxon>
        <taxon>Saurischia</taxon>
        <taxon>Theropoda</taxon>
        <taxon>Coelurosauria</taxon>
        <taxon>Aves</taxon>
        <taxon>Neognathae</taxon>
        <taxon>Neoaves</taxon>
        <taxon>Telluraves</taxon>
        <taxon>Australaves</taxon>
        <taxon>Passeriformes</taxon>
        <taxon>Turdidae</taxon>
        <taxon>Catharus</taxon>
    </lineage>
</organism>
<dbReference type="InterPro" id="IPR014745">
    <property type="entry name" value="MHC_II_a/b_N"/>
</dbReference>
<feature type="non-terminal residue" evidence="11">
    <location>
        <position position="1"/>
    </location>
</feature>
<dbReference type="FunFam" id="3.10.320.10:FF:000001">
    <property type="entry name" value="HLA class II histocompatibility antigen, DRB1-1 beta chain"/>
    <property type="match status" value="1"/>
</dbReference>
<evidence type="ECO:0000256" key="9">
    <source>
        <dbReference type="ARBA" id="ARBA00023182"/>
    </source>
</evidence>
<evidence type="ECO:0000256" key="2">
    <source>
        <dbReference type="ARBA" id="ARBA00022692"/>
    </source>
</evidence>
<dbReference type="Gene3D" id="3.10.320.10">
    <property type="entry name" value="Class II Histocompatibility Antigen, M Beta Chain, Chain B, domain 1"/>
    <property type="match status" value="1"/>
</dbReference>
<feature type="non-terminal residue" evidence="11">
    <location>
        <position position="110"/>
    </location>
</feature>